<dbReference type="NCBIfam" id="TIGR02476">
    <property type="entry name" value="BluB"/>
    <property type="match status" value="1"/>
</dbReference>
<keyword evidence="7" id="KW-1185">Reference proteome</keyword>
<evidence type="ECO:0000313" key="6">
    <source>
        <dbReference type="EMBL" id="VEH70979.1"/>
    </source>
</evidence>
<dbReference type="InterPro" id="IPR012825">
    <property type="entry name" value="BluB"/>
</dbReference>
<dbReference type="RefSeq" id="WP_014847337.1">
    <property type="nucleotide sequence ID" value="NZ_CAJZDL010000013.1"/>
</dbReference>
<keyword evidence="2" id="KW-0288">FMN</keyword>
<dbReference type="InterPro" id="IPR029479">
    <property type="entry name" value="Nitroreductase"/>
</dbReference>
<dbReference type="InterPro" id="IPR000415">
    <property type="entry name" value="Nitroreductase-like"/>
</dbReference>
<accession>A0A3N4D2B7</accession>
<reference evidence="6 7" key="1">
    <citation type="submission" date="2018-12" db="EMBL/GenBank/DDBJ databases">
        <authorList>
            <consortium name="Pathogen Informatics"/>
        </authorList>
    </citation>
    <scope>NUCLEOTIDE SEQUENCE [LARGE SCALE GENOMIC DNA]</scope>
    <source>
        <strain evidence="6 7">NCTC12967</strain>
    </source>
</reference>
<dbReference type="EMBL" id="CP072385">
    <property type="protein sequence ID" value="QUC11884.1"/>
    <property type="molecule type" value="Genomic_DNA"/>
</dbReference>
<evidence type="ECO:0000256" key="1">
    <source>
        <dbReference type="ARBA" id="ARBA00022630"/>
    </source>
</evidence>
<evidence type="ECO:0000313" key="5">
    <source>
        <dbReference type="EMBL" id="QUC11884.1"/>
    </source>
</evidence>
<evidence type="ECO:0000313" key="7">
    <source>
        <dbReference type="Proteomes" id="UP000273044"/>
    </source>
</evidence>
<dbReference type="GO" id="GO:0102919">
    <property type="term" value="F:5,6-dimethylbenzimidazole synthase activity"/>
    <property type="evidence" value="ECO:0007669"/>
    <property type="project" value="UniProtKB-EC"/>
</dbReference>
<evidence type="ECO:0000259" key="4">
    <source>
        <dbReference type="Pfam" id="PF00881"/>
    </source>
</evidence>
<name>A0A3N4D2B7_9ACTN</name>
<dbReference type="Proteomes" id="UP000677180">
    <property type="component" value="Chromosome"/>
</dbReference>
<protein>
    <submittedName>
        <fullName evidence="5">5,6-dimethylbenzimidazole synthase</fullName>
        <ecNumber evidence="5">1.13.11.79</ecNumber>
    </submittedName>
    <submittedName>
        <fullName evidence="6">NADH dehydrogenase</fullName>
        <ecNumber evidence="6">1.6.99.3</ecNumber>
    </submittedName>
</protein>
<keyword evidence="3 6" id="KW-0560">Oxidoreductase</keyword>
<dbReference type="InterPro" id="IPR050627">
    <property type="entry name" value="Nitroreductase/BluB"/>
</dbReference>
<proteinExistence type="predicted"/>
<dbReference type="Proteomes" id="UP000273044">
    <property type="component" value="Chromosome"/>
</dbReference>
<dbReference type="SUPFAM" id="SSF55469">
    <property type="entry name" value="FMN-dependent nitroreductase-like"/>
    <property type="match status" value="1"/>
</dbReference>
<reference evidence="5" key="2">
    <citation type="submission" date="2021-03" db="EMBL/GenBank/DDBJ databases">
        <title>Human Oral Microbial Genomes.</title>
        <authorList>
            <person name="Johnston C.D."/>
            <person name="Chen T."/>
            <person name="Dewhirst F.E."/>
        </authorList>
    </citation>
    <scope>NUCLEOTIDE SEQUENCE</scope>
    <source>
        <strain evidence="5">F0714</strain>
    </source>
</reference>
<dbReference type="PANTHER" id="PTHR23026:SF90">
    <property type="entry name" value="IODOTYROSINE DEIODINASE 1"/>
    <property type="match status" value="1"/>
</dbReference>
<dbReference type="EC" id="1.6.99.3" evidence="6"/>
<dbReference type="AlphaFoldDB" id="A0A3N4D2B7"/>
<sequence>MDLDCQEALKTIIKRRRDVRAEFTGDPLGEEELADLLNAAHAAPSVGNSQPWDFVVVRDPATLDAFAEHVAQCRQDYADSLDGEQREKFNPIKIEGIRESGMGIVATYDPTRFGPNVLGRHTISDAGVFSVVCAVQNLWLMATALDLGVGWVSFYQEPFLKELLGLPEQVRPVGWLCVGRVTKLQEVPDLIRFGWNHRIALEEVVHHDRW</sequence>
<dbReference type="OrthoDB" id="9773807at2"/>
<dbReference type="EC" id="1.13.11.79" evidence="5"/>
<dbReference type="Pfam" id="PF00881">
    <property type="entry name" value="Nitroreductase"/>
    <property type="match status" value="1"/>
</dbReference>
<dbReference type="OMA" id="AILCLGH"/>
<dbReference type="PANTHER" id="PTHR23026">
    <property type="entry name" value="NADPH NITROREDUCTASE"/>
    <property type="match status" value="1"/>
</dbReference>
<dbReference type="EMBL" id="LR134406">
    <property type="protein sequence ID" value="VEH70979.1"/>
    <property type="molecule type" value="Genomic_DNA"/>
</dbReference>
<dbReference type="Gene3D" id="3.40.109.10">
    <property type="entry name" value="NADH Oxidase"/>
    <property type="match status" value="1"/>
</dbReference>
<keyword evidence="1" id="KW-0285">Flavoprotein</keyword>
<dbReference type="GeneID" id="64407729"/>
<feature type="domain" description="Nitroreductase" evidence="4">
    <location>
        <begin position="13"/>
        <end position="180"/>
    </location>
</feature>
<organism evidence="6 7">
    <name type="scientific">Arachnia propionica</name>
    <dbReference type="NCBI Taxonomy" id="1750"/>
    <lineage>
        <taxon>Bacteria</taxon>
        <taxon>Bacillati</taxon>
        <taxon>Actinomycetota</taxon>
        <taxon>Actinomycetes</taxon>
        <taxon>Propionibacteriales</taxon>
        <taxon>Propionibacteriaceae</taxon>
        <taxon>Arachnia</taxon>
    </lineage>
</organism>
<gene>
    <name evidence="6" type="primary">nox</name>
    <name evidence="5" type="synonym">bluB</name>
    <name evidence="5" type="ORF">J5A53_04100</name>
    <name evidence="6" type="ORF">NCTC12967_02288</name>
</gene>
<evidence type="ECO:0000256" key="2">
    <source>
        <dbReference type="ARBA" id="ARBA00022643"/>
    </source>
</evidence>
<evidence type="ECO:0000256" key="3">
    <source>
        <dbReference type="ARBA" id="ARBA00023002"/>
    </source>
</evidence>